<comment type="similarity">
    <text evidence="1">Belongs to the asp23 family.</text>
</comment>
<dbReference type="Proteomes" id="UP000546642">
    <property type="component" value="Unassembled WGS sequence"/>
</dbReference>
<sequence>MAEIAAQRYPAPRRTGAAAAERGSTTIPERVVTKIAARAASQVPGVGEVGRGIGRLFGAGSGPVRVAVRLSGREAERTAIIRLGIAVRYPRPAATTARRVREHVADTVERLTGIRVGRVDIEVVELPHASAAGERAESR</sequence>
<evidence type="ECO:0000313" key="4">
    <source>
        <dbReference type="Proteomes" id="UP000546642"/>
    </source>
</evidence>
<feature type="region of interest" description="Disordered" evidence="2">
    <location>
        <begin position="1"/>
        <end position="24"/>
    </location>
</feature>
<organism evidence="3 4">
    <name type="scientific">Nocardiopsis mwathae</name>
    <dbReference type="NCBI Taxonomy" id="1472723"/>
    <lineage>
        <taxon>Bacteria</taxon>
        <taxon>Bacillati</taxon>
        <taxon>Actinomycetota</taxon>
        <taxon>Actinomycetes</taxon>
        <taxon>Streptosporangiales</taxon>
        <taxon>Nocardiopsidaceae</taxon>
        <taxon>Nocardiopsis</taxon>
    </lineage>
</organism>
<dbReference type="PANTHER" id="PTHR34297:SF3">
    <property type="entry name" value="ALKALINE SHOCK PROTEIN 23"/>
    <property type="match status" value="1"/>
</dbReference>
<dbReference type="RefSeq" id="WP_184079214.1">
    <property type="nucleotide sequence ID" value="NZ_JACHDS010000001.1"/>
</dbReference>
<protein>
    <submittedName>
        <fullName evidence="3">Putative alkaline shock family protein YloU</fullName>
    </submittedName>
</protein>
<dbReference type="PANTHER" id="PTHR34297">
    <property type="entry name" value="HYPOTHETICAL CYTOSOLIC PROTEIN-RELATED"/>
    <property type="match status" value="1"/>
</dbReference>
<name>A0A7X0D8M3_9ACTN</name>
<evidence type="ECO:0000256" key="1">
    <source>
        <dbReference type="ARBA" id="ARBA00005721"/>
    </source>
</evidence>
<dbReference type="Pfam" id="PF03780">
    <property type="entry name" value="Asp23"/>
    <property type="match status" value="1"/>
</dbReference>
<evidence type="ECO:0000313" key="3">
    <source>
        <dbReference type="EMBL" id="MBB6174891.1"/>
    </source>
</evidence>
<dbReference type="AlphaFoldDB" id="A0A7X0D8M3"/>
<reference evidence="3 4" key="1">
    <citation type="submission" date="2020-08" db="EMBL/GenBank/DDBJ databases">
        <title>Sequencing the genomes of 1000 actinobacteria strains.</title>
        <authorList>
            <person name="Klenk H.-P."/>
        </authorList>
    </citation>
    <scope>NUCLEOTIDE SEQUENCE [LARGE SCALE GENOMIC DNA]</scope>
    <source>
        <strain evidence="3 4">DSM 46659</strain>
    </source>
</reference>
<keyword evidence="4" id="KW-1185">Reference proteome</keyword>
<dbReference type="EMBL" id="JACHDS010000001">
    <property type="protein sequence ID" value="MBB6174891.1"/>
    <property type="molecule type" value="Genomic_DNA"/>
</dbReference>
<dbReference type="InterPro" id="IPR005531">
    <property type="entry name" value="Asp23"/>
</dbReference>
<accession>A0A7X0D8M3</accession>
<gene>
    <name evidence="3" type="ORF">HNR23_004951</name>
</gene>
<evidence type="ECO:0000256" key="2">
    <source>
        <dbReference type="SAM" id="MobiDB-lite"/>
    </source>
</evidence>
<comment type="caution">
    <text evidence="3">The sequence shown here is derived from an EMBL/GenBank/DDBJ whole genome shotgun (WGS) entry which is preliminary data.</text>
</comment>
<proteinExistence type="inferred from homology"/>